<dbReference type="PANTHER" id="PTHR11803">
    <property type="entry name" value="2-IMINOBUTANOATE/2-IMINOPROPANOATE DEAMINASE RIDA"/>
    <property type="match status" value="1"/>
</dbReference>
<dbReference type="InterPro" id="IPR006175">
    <property type="entry name" value="YjgF/YER057c/UK114"/>
</dbReference>
<sequence>MHKKVIHTHDAPAAIGPYSQAIAAHDLLFISGQLPVDPGTGEVVAGGAKEQALQSLANLQAILKASGTDVHAVVKTTVFLKDLADFQIVNEVYAGVFTKDYPARACVQVAKLPKDVLVEVEAIAILEN</sequence>
<dbReference type="AlphaFoldDB" id="A0A212LZX6"/>
<proteinExistence type="inferred from homology"/>
<dbReference type="GO" id="GO:0019239">
    <property type="term" value="F:deaminase activity"/>
    <property type="evidence" value="ECO:0007669"/>
    <property type="project" value="TreeGrafter"/>
</dbReference>
<protein>
    <submittedName>
        <fullName evidence="2">Ketoacid-binding protein</fullName>
    </submittedName>
</protein>
<dbReference type="InterPro" id="IPR035959">
    <property type="entry name" value="RutC-like_sf"/>
</dbReference>
<evidence type="ECO:0000256" key="1">
    <source>
        <dbReference type="ARBA" id="ARBA00010552"/>
    </source>
</evidence>
<dbReference type="GO" id="GO:0005829">
    <property type="term" value="C:cytosol"/>
    <property type="evidence" value="ECO:0007669"/>
    <property type="project" value="TreeGrafter"/>
</dbReference>
<dbReference type="InterPro" id="IPR006056">
    <property type="entry name" value="RidA"/>
</dbReference>
<accession>A0A212LZX6</accession>
<dbReference type="CDD" id="cd00448">
    <property type="entry name" value="YjgF_YER057c_UK114_family"/>
    <property type="match status" value="1"/>
</dbReference>
<dbReference type="EMBL" id="FMJE01000006">
    <property type="protein sequence ID" value="SCM83083.1"/>
    <property type="molecule type" value="Genomic_DNA"/>
</dbReference>
<reference evidence="2" key="1">
    <citation type="submission" date="2016-08" db="EMBL/GenBank/DDBJ databases">
        <authorList>
            <person name="Seilhamer J.J."/>
        </authorList>
    </citation>
    <scope>NUCLEOTIDE SEQUENCE</scope>
    <source>
        <strain evidence="2">86</strain>
    </source>
</reference>
<dbReference type="FunFam" id="3.30.1330.40:FF:000001">
    <property type="entry name" value="L-PSP family endoribonuclease"/>
    <property type="match status" value="1"/>
</dbReference>
<dbReference type="RefSeq" id="WP_288185604.1">
    <property type="nucleotide sequence ID" value="NZ_LT608335.1"/>
</dbReference>
<organism evidence="2">
    <name type="scientific">uncultured Sporomusa sp</name>
    <dbReference type="NCBI Taxonomy" id="307249"/>
    <lineage>
        <taxon>Bacteria</taxon>
        <taxon>Bacillati</taxon>
        <taxon>Bacillota</taxon>
        <taxon>Negativicutes</taxon>
        <taxon>Selenomonadales</taxon>
        <taxon>Sporomusaceae</taxon>
        <taxon>Sporomusa</taxon>
        <taxon>environmental samples</taxon>
    </lineage>
</organism>
<dbReference type="PANTHER" id="PTHR11803:SF39">
    <property type="entry name" value="2-IMINOBUTANOATE_2-IMINOPROPANOATE DEAMINASE"/>
    <property type="match status" value="1"/>
</dbReference>
<name>A0A212LZX6_9FIRM</name>
<dbReference type="Gene3D" id="3.30.1330.40">
    <property type="entry name" value="RutC-like"/>
    <property type="match status" value="1"/>
</dbReference>
<gene>
    <name evidence="2" type="primary">yjgF</name>
    <name evidence="2" type="ORF">KL86SPO_60045</name>
</gene>
<dbReference type="Pfam" id="PF01042">
    <property type="entry name" value="Ribonuc_L-PSP"/>
    <property type="match status" value="1"/>
</dbReference>
<evidence type="ECO:0000313" key="2">
    <source>
        <dbReference type="EMBL" id="SCM83083.1"/>
    </source>
</evidence>
<dbReference type="NCBIfam" id="TIGR00004">
    <property type="entry name" value="Rid family detoxifying hydrolase"/>
    <property type="match status" value="1"/>
</dbReference>
<dbReference type="SUPFAM" id="SSF55298">
    <property type="entry name" value="YjgF-like"/>
    <property type="match status" value="1"/>
</dbReference>
<comment type="similarity">
    <text evidence="1">Belongs to the RutC family.</text>
</comment>